<evidence type="ECO:0000256" key="1">
    <source>
        <dbReference type="PROSITE-ProRule" id="PRU00023"/>
    </source>
</evidence>
<gene>
    <name evidence="3" type="ORF">C0Q70_05778</name>
</gene>
<dbReference type="InterPro" id="IPR036770">
    <property type="entry name" value="Ankyrin_rpt-contain_sf"/>
</dbReference>
<dbReference type="SMART" id="SM00248">
    <property type="entry name" value="ANK"/>
    <property type="match status" value="5"/>
</dbReference>
<comment type="caution">
    <text evidence="3">The sequence shown here is derived from an EMBL/GenBank/DDBJ whole genome shotgun (WGS) entry which is preliminary data.</text>
</comment>
<dbReference type="InterPro" id="IPR039323">
    <property type="entry name" value="ANKRD_45/46/60"/>
</dbReference>
<dbReference type="InterPro" id="IPR036036">
    <property type="entry name" value="SOCS_box-like_dom_sf"/>
</dbReference>
<sequence>MASQGGGQTVTDSSSRPQCRHDMAYCSLRVELQWIMHHETPDMQNLGERLERLPFGVNHFCTFFPLTPMEEALILGRIDIIRMFLHHGADILGRQRYTDSLSLQPIHLACGALASKVNLEVVQLLVEHGADVNAYDTEGHQPLHLACKSNHLNVVQFLLSLGVDVNSPGPQGKTALQVACFDINDRISPKIVQFLLEHGADVHASVDNGLDCMSSACIKLSLEKVLILLAYGAKVKTLSPRLFCTVFEKVRPDIDQIPELFTVLELLLAAGATLDCGFVASSLEFVLQANSAFCVLKDKVLNFLWQYLAEPPRLKNLCRVVVRDNLLPNIDTNIKYLGLPEILQDYLRFENILYLADSFLK</sequence>
<proteinExistence type="predicted"/>
<dbReference type="Pfam" id="PF07525">
    <property type="entry name" value="SOCS_box"/>
    <property type="match status" value="1"/>
</dbReference>
<dbReference type="PROSITE" id="PS50088">
    <property type="entry name" value="ANK_REPEAT"/>
    <property type="match status" value="3"/>
</dbReference>
<reference evidence="3 4" key="1">
    <citation type="submission" date="2018-04" db="EMBL/GenBank/DDBJ databases">
        <title>The genome of golden apple snail Pomacea canaliculata provides insight into stress tolerance and invasive adaptation.</title>
        <authorList>
            <person name="Liu C."/>
            <person name="Liu B."/>
            <person name="Ren Y."/>
            <person name="Zhang Y."/>
            <person name="Wang H."/>
            <person name="Li S."/>
            <person name="Jiang F."/>
            <person name="Yin L."/>
            <person name="Zhang G."/>
            <person name="Qian W."/>
            <person name="Fan W."/>
        </authorList>
    </citation>
    <scope>NUCLEOTIDE SEQUENCE [LARGE SCALE GENOMIC DNA]</scope>
    <source>
        <strain evidence="3">SZHN2017</strain>
        <tissue evidence="3">Muscle</tissue>
    </source>
</reference>
<dbReference type="GO" id="GO:0035556">
    <property type="term" value="P:intracellular signal transduction"/>
    <property type="evidence" value="ECO:0007669"/>
    <property type="project" value="InterPro"/>
</dbReference>
<name>A0A2T7PM56_POMCA</name>
<dbReference type="InterPro" id="IPR001496">
    <property type="entry name" value="SOCS_box"/>
</dbReference>
<dbReference type="Pfam" id="PF00023">
    <property type="entry name" value="Ank"/>
    <property type="match status" value="1"/>
</dbReference>
<dbReference type="AlphaFoldDB" id="A0A2T7PM56"/>
<protein>
    <recommendedName>
        <fullName evidence="2">SOCS box domain-containing protein</fullName>
    </recommendedName>
</protein>
<dbReference type="Gene3D" id="1.10.750.20">
    <property type="entry name" value="SOCS box"/>
    <property type="match status" value="1"/>
</dbReference>
<dbReference type="OMA" id="WIMHHET"/>
<dbReference type="PANTHER" id="PTHR22677">
    <property type="entry name" value="ANKYRIN REPEAT DOMAIN-CONTAINING PROTEIN 60"/>
    <property type="match status" value="1"/>
</dbReference>
<keyword evidence="1" id="KW-0040">ANK repeat</keyword>
<dbReference type="SMART" id="SM00969">
    <property type="entry name" value="SOCS_box"/>
    <property type="match status" value="1"/>
</dbReference>
<dbReference type="PROSITE" id="PS50225">
    <property type="entry name" value="SOCS"/>
    <property type="match status" value="1"/>
</dbReference>
<feature type="repeat" description="ANK" evidence="1">
    <location>
        <begin position="138"/>
        <end position="170"/>
    </location>
</feature>
<evidence type="ECO:0000313" key="4">
    <source>
        <dbReference type="Proteomes" id="UP000245119"/>
    </source>
</evidence>
<dbReference type="PRINTS" id="PR01415">
    <property type="entry name" value="ANKYRIN"/>
</dbReference>
<keyword evidence="4" id="KW-1185">Reference proteome</keyword>
<dbReference type="InterPro" id="IPR002110">
    <property type="entry name" value="Ankyrin_rpt"/>
</dbReference>
<dbReference type="SUPFAM" id="SSF48403">
    <property type="entry name" value="Ankyrin repeat"/>
    <property type="match status" value="1"/>
</dbReference>
<organism evidence="3 4">
    <name type="scientific">Pomacea canaliculata</name>
    <name type="common">Golden apple snail</name>
    <dbReference type="NCBI Taxonomy" id="400727"/>
    <lineage>
        <taxon>Eukaryota</taxon>
        <taxon>Metazoa</taxon>
        <taxon>Spiralia</taxon>
        <taxon>Lophotrochozoa</taxon>
        <taxon>Mollusca</taxon>
        <taxon>Gastropoda</taxon>
        <taxon>Caenogastropoda</taxon>
        <taxon>Architaenioglossa</taxon>
        <taxon>Ampullarioidea</taxon>
        <taxon>Ampullariidae</taxon>
        <taxon>Pomacea</taxon>
    </lineage>
</organism>
<dbReference type="EMBL" id="PZQS01000003">
    <property type="protein sequence ID" value="PVD34503.1"/>
    <property type="molecule type" value="Genomic_DNA"/>
</dbReference>
<dbReference type="OrthoDB" id="445896at2759"/>
<dbReference type="PANTHER" id="PTHR22677:SF4">
    <property type="entry name" value="USHER SYNDROME TYPE-1G PROTEIN-LIKE PROTEIN"/>
    <property type="match status" value="1"/>
</dbReference>
<evidence type="ECO:0000259" key="2">
    <source>
        <dbReference type="PROSITE" id="PS50225"/>
    </source>
</evidence>
<dbReference type="PROSITE" id="PS50297">
    <property type="entry name" value="ANK_REP_REGION"/>
    <property type="match status" value="2"/>
</dbReference>
<dbReference type="STRING" id="400727.A0A2T7PM56"/>
<evidence type="ECO:0000313" key="3">
    <source>
        <dbReference type="EMBL" id="PVD34503.1"/>
    </source>
</evidence>
<feature type="domain" description="SOCS box" evidence="2">
    <location>
        <begin position="309"/>
        <end position="353"/>
    </location>
</feature>
<accession>A0A2T7PM56</accession>
<dbReference type="SUPFAM" id="SSF158235">
    <property type="entry name" value="SOCS box-like"/>
    <property type="match status" value="1"/>
</dbReference>
<feature type="repeat" description="ANK" evidence="1">
    <location>
        <begin position="171"/>
        <end position="207"/>
    </location>
</feature>
<dbReference type="Proteomes" id="UP000245119">
    <property type="component" value="Linkage Group LG3"/>
</dbReference>
<dbReference type="Gene3D" id="1.25.40.20">
    <property type="entry name" value="Ankyrin repeat-containing domain"/>
    <property type="match status" value="1"/>
</dbReference>
<feature type="repeat" description="ANK" evidence="1">
    <location>
        <begin position="101"/>
        <end position="137"/>
    </location>
</feature>
<dbReference type="Pfam" id="PF12796">
    <property type="entry name" value="Ank_2"/>
    <property type="match status" value="1"/>
</dbReference>
<dbReference type="CDD" id="cd03716">
    <property type="entry name" value="SOCS_ASB_like"/>
    <property type="match status" value="1"/>
</dbReference>